<gene>
    <name evidence="1" type="ORF">DKK76_01645</name>
</gene>
<evidence type="ECO:0000313" key="2">
    <source>
        <dbReference type="Proteomes" id="UP000247838"/>
    </source>
</evidence>
<dbReference type="RefSeq" id="WP_110442920.1">
    <property type="nucleotide sequence ID" value="NZ_QGLM01000005.1"/>
</dbReference>
<reference evidence="1 2" key="1">
    <citation type="submission" date="2018-05" db="EMBL/GenBank/DDBJ databases">
        <title>Reference genomes for bee gut microbiota database.</title>
        <authorList>
            <person name="Ellegaard K.M."/>
        </authorList>
    </citation>
    <scope>NUCLEOTIDE SEQUENCE [LARGE SCALE GENOMIC DNA]</scope>
    <source>
        <strain evidence="1 2">ESL0167</strain>
    </source>
</reference>
<evidence type="ECO:0000313" key="1">
    <source>
        <dbReference type="EMBL" id="PXY96521.1"/>
    </source>
</evidence>
<sequence length="75" mass="9145">MLKNHVKIEVFASHRENRKEILYTADFSIIETSEEAWRLSFITKVIIRYKIDVLCVVKNTLWYEQHRHEIEKQPE</sequence>
<accession>A0A318MZM8</accession>
<protein>
    <submittedName>
        <fullName evidence="1">Uncharacterized protein</fullName>
    </submittedName>
</protein>
<proteinExistence type="predicted"/>
<dbReference type="EMBL" id="QGLM01000005">
    <property type="protein sequence ID" value="PXY96521.1"/>
    <property type="molecule type" value="Genomic_DNA"/>
</dbReference>
<organism evidence="1 2">
    <name type="scientific">Frischella perrara</name>
    <dbReference type="NCBI Taxonomy" id="1267021"/>
    <lineage>
        <taxon>Bacteria</taxon>
        <taxon>Pseudomonadati</taxon>
        <taxon>Pseudomonadota</taxon>
        <taxon>Gammaproteobacteria</taxon>
        <taxon>Orbales</taxon>
        <taxon>Orbaceae</taxon>
        <taxon>Frischella</taxon>
    </lineage>
</organism>
<comment type="caution">
    <text evidence="1">The sequence shown here is derived from an EMBL/GenBank/DDBJ whole genome shotgun (WGS) entry which is preliminary data.</text>
</comment>
<dbReference type="AlphaFoldDB" id="A0A318MZM8"/>
<dbReference type="Proteomes" id="UP000247838">
    <property type="component" value="Unassembled WGS sequence"/>
</dbReference>
<name>A0A318MZM8_FRIPE</name>